<feature type="transmembrane region" description="Helical" evidence="8">
    <location>
        <begin position="199"/>
        <end position="216"/>
    </location>
</feature>
<dbReference type="SUPFAM" id="SSF50182">
    <property type="entry name" value="Sm-like ribonucleoproteins"/>
    <property type="match status" value="1"/>
</dbReference>
<dbReference type="InterPro" id="IPR011066">
    <property type="entry name" value="MscS_channel_C_sf"/>
</dbReference>
<dbReference type="AlphaFoldDB" id="A0A2T6B2D5"/>
<feature type="domain" description="DUF3772" evidence="11">
    <location>
        <begin position="123"/>
        <end position="180"/>
    </location>
</feature>
<feature type="transmembrane region" description="Helical" evidence="8">
    <location>
        <begin position="237"/>
        <end position="258"/>
    </location>
</feature>
<feature type="transmembrane region" description="Helical" evidence="8">
    <location>
        <begin position="457"/>
        <end position="480"/>
    </location>
</feature>
<evidence type="ECO:0000256" key="5">
    <source>
        <dbReference type="ARBA" id="ARBA00022989"/>
    </source>
</evidence>
<evidence type="ECO:0000313" key="14">
    <source>
        <dbReference type="Proteomes" id="UP000244069"/>
    </source>
</evidence>
<evidence type="ECO:0000256" key="4">
    <source>
        <dbReference type="ARBA" id="ARBA00022692"/>
    </source>
</evidence>
<feature type="signal peptide" evidence="9">
    <location>
        <begin position="1"/>
        <end position="23"/>
    </location>
</feature>
<keyword evidence="4 8" id="KW-0812">Transmembrane</keyword>
<evidence type="ECO:0000259" key="12">
    <source>
        <dbReference type="Pfam" id="PF21082"/>
    </source>
</evidence>
<feature type="transmembrane region" description="Helical" evidence="8">
    <location>
        <begin position="348"/>
        <end position="365"/>
    </location>
</feature>
<comment type="similarity">
    <text evidence="2">Belongs to the MscS (TC 1.A.23) family.</text>
</comment>
<dbReference type="OrthoDB" id="9799209at2"/>
<dbReference type="PANTHER" id="PTHR30347:SF1">
    <property type="entry name" value="MECHANOSENSITIVE CHANNEL MSCK"/>
    <property type="match status" value="1"/>
</dbReference>
<dbReference type="InterPro" id="IPR023408">
    <property type="entry name" value="MscS_beta-dom_sf"/>
</dbReference>
<evidence type="ECO:0000256" key="1">
    <source>
        <dbReference type="ARBA" id="ARBA00004651"/>
    </source>
</evidence>
<feature type="chain" id="PRO_5015598799" evidence="9">
    <location>
        <begin position="24"/>
        <end position="809"/>
    </location>
</feature>
<dbReference type="PROSITE" id="PS01246">
    <property type="entry name" value="UPF0003"/>
    <property type="match status" value="1"/>
</dbReference>
<feature type="domain" description="Mechanosensitive ion channel MscS" evidence="10">
    <location>
        <begin position="591"/>
        <end position="658"/>
    </location>
</feature>
<comment type="caution">
    <text evidence="13">The sequence shown here is derived from an EMBL/GenBank/DDBJ whole genome shotgun (WGS) entry which is preliminary data.</text>
</comment>
<gene>
    <name evidence="13" type="ORF">C8N44_105107</name>
</gene>
<keyword evidence="14" id="KW-1185">Reference proteome</keyword>
<dbReference type="RefSeq" id="WP_107975160.1">
    <property type="nucleotide sequence ID" value="NZ_BMEZ01000005.1"/>
</dbReference>
<keyword evidence="5 8" id="KW-1133">Transmembrane helix</keyword>
<reference evidence="13 14" key="1">
    <citation type="submission" date="2018-04" db="EMBL/GenBank/DDBJ databases">
        <title>Genomic Encyclopedia of Archaeal and Bacterial Type Strains, Phase II (KMG-II): from individual species to whole genera.</title>
        <authorList>
            <person name="Goeker M."/>
        </authorList>
    </citation>
    <scope>NUCLEOTIDE SEQUENCE [LARGE SCALE GENOMIC DNA]</scope>
    <source>
        <strain evidence="13 14">DSM 29329</strain>
    </source>
</reference>
<evidence type="ECO:0000256" key="7">
    <source>
        <dbReference type="SAM" id="MobiDB-lite"/>
    </source>
</evidence>
<comment type="subcellular location">
    <subcellularLocation>
        <location evidence="1">Cell membrane</location>
        <topology evidence="1">Multi-pass membrane protein</topology>
    </subcellularLocation>
</comment>
<dbReference type="Gene3D" id="1.10.287.1260">
    <property type="match status" value="1"/>
</dbReference>
<feature type="domain" description="Mechanosensitive ion channel MscS C-terminal" evidence="12">
    <location>
        <begin position="667"/>
        <end position="748"/>
    </location>
</feature>
<dbReference type="GO" id="GO:0005886">
    <property type="term" value="C:plasma membrane"/>
    <property type="evidence" value="ECO:0007669"/>
    <property type="project" value="UniProtKB-SubCell"/>
</dbReference>
<evidence type="ECO:0000256" key="9">
    <source>
        <dbReference type="SAM" id="SignalP"/>
    </source>
</evidence>
<dbReference type="SUPFAM" id="SSF82689">
    <property type="entry name" value="Mechanosensitive channel protein MscS (YggB), C-terminal domain"/>
    <property type="match status" value="1"/>
</dbReference>
<dbReference type="InterPro" id="IPR006686">
    <property type="entry name" value="MscS_channel_CS"/>
</dbReference>
<accession>A0A2T6B2D5</accession>
<evidence type="ECO:0000259" key="11">
    <source>
        <dbReference type="Pfam" id="PF12607"/>
    </source>
</evidence>
<evidence type="ECO:0000256" key="2">
    <source>
        <dbReference type="ARBA" id="ARBA00008017"/>
    </source>
</evidence>
<keyword evidence="9" id="KW-0732">Signal</keyword>
<dbReference type="InterPro" id="IPR052702">
    <property type="entry name" value="MscS-like_channel"/>
</dbReference>
<evidence type="ECO:0000259" key="10">
    <source>
        <dbReference type="Pfam" id="PF00924"/>
    </source>
</evidence>
<organism evidence="13 14">
    <name type="scientific">Allosediminivita pacifica</name>
    <dbReference type="NCBI Taxonomy" id="1267769"/>
    <lineage>
        <taxon>Bacteria</taxon>
        <taxon>Pseudomonadati</taxon>
        <taxon>Pseudomonadota</taxon>
        <taxon>Alphaproteobacteria</taxon>
        <taxon>Rhodobacterales</taxon>
        <taxon>Paracoccaceae</taxon>
        <taxon>Allosediminivita</taxon>
    </lineage>
</organism>
<dbReference type="Pfam" id="PF21082">
    <property type="entry name" value="MS_channel_3rd"/>
    <property type="match status" value="1"/>
</dbReference>
<feature type="transmembrane region" description="Helical" evidence="8">
    <location>
        <begin position="575"/>
        <end position="604"/>
    </location>
</feature>
<dbReference type="InterPro" id="IPR049278">
    <property type="entry name" value="MS_channel_C"/>
</dbReference>
<dbReference type="PANTHER" id="PTHR30347">
    <property type="entry name" value="POTASSIUM CHANNEL RELATED"/>
    <property type="match status" value="1"/>
</dbReference>
<feature type="region of interest" description="Disordered" evidence="7">
    <location>
        <begin position="757"/>
        <end position="809"/>
    </location>
</feature>
<feature type="transmembrane region" description="Helical" evidence="8">
    <location>
        <begin position="391"/>
        <end position="412"/>
    </location>
</feature>
<dbReference type="Proteomes" id="UP000244069">
    <property type="component" value="Unassembled WGS sequence"/>
</dbReference>
<dbReference type="EMBL" id="QBKN01000005">
    <property type="protein sequence ID" value="PTX50247.1"/>
    <property type="molecule type" value="Genomic_DNA"/>
</dbReference>
<dbReference type="InterPro" id="IPR010920">
    <property type="entry name" value="LSM_dom_sf"/>
</dbReference>
<proteinExistence type="inferred from homology"/>
<evidence type="ECO:0000313" key="13">
    <source>
        <dbReference type="EMBL" id="PTX50247.1"/>
    </source>
</evidence>
<dbReference type="Gene3D" id="3.30.70.100">
    <property type="match status" value="1"/>
</dbReference>
<dbReference type="InterPro" id="IPR006685">
    <property type="entry name" value="MscS_channel_2nd"/>
</dbReference>
<dbReference type="Pfam" id="PF00924">
    <property type="entry name" value="MS_channel_2nd"/>
    <property type="match status" value="1"/>
</dbReference>
<dbReference type="SUPFAM" id="SSF82861">
    <property type="entry name" value="Mechanosensitive channel protein MscS (YggB), transmembrane region"/>
    <property type="match status" value="1"/>
</dbReference>
<evidence type="ECO:0000256" key="3">
    <source>
        <dbReference type="ARBA" id="ARBA00022475"/>
    </source>
</evidence>
<dbReference type="GO" id="GO:0008381">
    <property type="term" value="F:mechanosensitive monoatomic ion channel activity"/>
    <property type="evidence" value="ECO:0007669"/>
    <property type="project" value="UniProtKB-ARBA"/>
</dbReference>
<dbReference type="InterPro" id="IPR011014">
    <property type="entry name" value="MscS_channel_TM-2"/>
</dbReference>
<keyword evidence="3" id="KW-1003">Cell membrane</keyword>
<sequence>MTKALRGLFAALALVLWTGLALAQPQPDPIDYEAWTDLASRAEQAVQEGRASDAALEDLRANVASWRDELLRAQGQNANRIQTLQSQLDTLGQPPENGEEPPEISERRAELETQLAELRAPVQRAEEAHARANGIVEQIDTVIRERQTQELLELGPSPLNPANWPPALTDLTRSLDRSWQEIIRNAEADALRREARENAPLILLYGMIGLMLILRGNHWARTGVERLRGATRRGTGVFRFAISLGQILLPLAGIYAISQAAIGSGIIGPRWTILLEQIPVWATVLLGIRWLADQTFNENDEVATLPLEDGDRKEALAYANILSVLFVARDVLHTLIDLDGYAPQTESVLQFPLVVLTGLMLFRLAQIRNRADAHLGEQDDPNGFRLRLARMIGRACLVIAVVGPVMAAIGYSQVGEALVFPAVSTLALIALVLVLQHFIHSLYFLVAGRDPEEANSLIPVLAGFLLALATIPILALIWGARVADLTEVWARFQEGFTLGERRISPTDFLLVIIVFAIGYVITRLVQGALRTSVLPKTKLDIGGQNAIVSGLGYVGIILAGIIAVTAGGLDLSSLAIVAGALSVGIGFGLQTIVSNFVSGIILLAERPISEGDWIEVNGQHGIVKDIAVRATRIETFDRFDLIVPNADLVSGQVRNYTRGNVLGRVIVKVGVAYGTDTRKVEKILLNIARDHPLVLMNPAPYVYFAGFGDSAMEFQIRAILSDINEILGVETDMYHAIAERFAQEGVEIPFPQRDLWLRNPDTLRPASGADSDTDTGQGRPAGSGQEGRVSQSAGGQRPPGDGDADGDGE</sequence>
<evidence type="ECO:0000256" key="6">
    <source>
        <dbReference type="ARBA" id="ARBA00023136"/>
    </source>
</evidence>
<name>A0A2T6B2D5_9RHOB</name>
<feature type="transmembrane region" description="Helical" evidence="8">
    <location>
        <begin position="508"/>
        <end position="525"/>
    </location>
</feature>
<feature type="transmembrane region" description="Helical" evidence="8">
    <location>
        <begin position="418"/>
        <end position="445"/>
    </location>
</feature>
<evidence type="ECO:0000256" key="8">
    <source>
        <dbReference type="SAM" id="Phobius"/>
    </source>
</evidence>
<dbReference type="InterPro" id="IPR022249">
    <property type="entry name" value="DUF3772"/>
</dbReference>
<dbReference type="Gene3D" id="2.30.30.60">
    <property type="match status" value="1"/>
</dbReference>
<protein>
    <submittedName>
        <fullName evidence="13">Small-conductance mechanosensitive channel</fullName>
    </submittedName>
</protein>
<dbReference type="Pfam" id="PF12607">
    <property type="entry name" value="DUF3772"/>
    <property type="match status" value="1"/>
</dbReference>
<keyword evidence="6 8" id="KW-0472">Membrane</keyword>
<feature type="transmembrane region" description="Helical" evidence="8">
    <location>
        <begin position="546"/>
        <end position="569"/>
    </location>
</feature>